<name>A0A8J7JS88_9CYAN</name>
<dbReference type="Proteomes" id="UP000620559">
    <property type="component" value="Unassembled WGS sequence"/>
</dbReference>
<comment type="caution">
    <text evidence="2">The sequence shown here is derived from an EMBL/GenBank/DDBJ whole genome shotgun (WGS) entry which is preliminary data.</text>
</comment>
<dbReference type="EMBL" id="JADEWL010000012">
    <property type="protein sequence ID" value="MBE9212234.1"/>
    <property type="molecule type" value="Genomic_DNA"/>
</dbReference>
<feature type="chain" id="PRO_5035241435" description="Cyanovirin-N domain-containing protein" evidence="1">
    <location>
        <begin position="31"/>
        <end position="131"/>
    </location>
</feature>
<evidence type="ECO:0000256" key="1">
    <source>
        <dbReference type="SAM" id="SignalP"/>
    </source>
</evidence>
<evidence type="ECO:0000313" key="2">
    <source>
        <dbReference type="EMBL" id="MBE9212234.1"/>
    </source>
</evidence>
<dbReference type="RefSeq" id="WP_193917983.1">
    <property type="nucleotide sequence ID" value="NZ_JADEWL010000012.1"/>
</dbReference>
<sequence length="131" mass="14484">MKYFNRKLTKVASFLSFSALNLVFSQPAISAVSCEAGTISRHSNGSLAYCVLARDTKVTVSNSQIGTSIFPCKAKNYIIFAEKSEFQRCTLSEDIKIININSVQTCAEDFIVSISTSSDNKNLSINCERYE</sequence>
<dbReference type="PROSITE" id="PS51257">
    <property type="entry name" value="PROKAR_LIPOPROTEIN"/>
    <property type="match status" value="1"/>
</dbReference>
<keyword evidence="3" id="KW-1185">Reference proteome</keyword>
<proteinExistence type="predicted"/>
<feature type="signal peptide" evidence="1">
    <location>
        <begin position="1"/>
        <end position="30"/>
    </location>
</feature>
<keyword evidence="1" id="KW-0732">Signal</keyword>
<evidence type="ECO:0008006" key="4">
    <source>
        <dbReference type="Google" id="ProtNLM"/>
    </source>
</evidence>
<reference evidence="2" key="1">
    <citation type="submission" date="2020-10" db="EMBL/GenBank/DDBJ databases">
        <authorList>
            <person name="Castelo-Branco R."/>
            <person name="Eusebio N."/>
            <person name="Adriana R."/>
            <person name="Vieira A."/>
            <person name="Brugerolle De Fraissinette N."/>
            <person name="Rezende De Castro R."/>
            <person name="Schneider M.P."/>
            <person name="Vasconcelos V."/>
            <person name="Leao P.N."/>
        </authorList>
    </citation>
    <scope>NUCLEOTIDE SEQUENCE</scope>
    <source>
        <strain evidence="2">LEGE 06105</strain>
    </source>
</reference>
<gene>
    <name evidence="2" type="ORF">IQ247_05835</name>
</gene>
<accession>A0A8J7JS88</accession>
<protein>
    <recommendedName>
        <fullName evidence="4">Cyanovirin-N domain-containing protein</fullName>
    </recommendedName>
</protein>
<dbReference type="AlphaFoldDB" id="A0A8J7JS88"/>
<evidence type="ECO:0000313" key="3">
    <source>
        <dbReference type="Proteomes" id="UP000620559"/>
    </source>
</evidence>
<organism evidence="2 3">
    <name type="scientific">Plectonema cf. radiosum LEGE 06105</name>
    <dbReference type="NCBI Taxonomy" id="945769"/>
    <lineage>
        <taxon>Bacteria</taxon>
        <taxon>Bacillati</taxon>
        <taxon>Cyanobacteriota</taxon>
        <taxon>Cyanophyceae</taxon>
        <taxon>Oscillatoriophycideae</taxon>
        <taxon>Oscillatoriales</taxon>
        <taxon>Microcoleaceae</taxon>
        <taxon>Plectonema</taxon>
    </lineage>
</organism>